<dbReference type="EMBL" id="JAUEDM010000002">
    <property type="protein sequence ID" value="KAK3325827.1"/>
    <property type="molecule type" value="Genomic_DNA"/>
</dbReference>
<comment type="caution">
    <text evidence="9">The sequence shown here is derived from an EMBL/GenBank/DDBJ whole genome shotgun (WGS) entry which is preliminary data.</text>
</comment>
<evidence type="ECO:0000256" key="6">
    <source>
        <dbReference type="ARBA" id="ARBA00023242"/>
    </source>
</evidence>
<evidence type="ECO:0000256" key="8">
    <source>
        <dbReference type="SAM" id="MobiDB-lite"/>
    </source>
</evidence>
<dbReference type="GO" id="GO:0008380">
    <property type="term" value="P:RNA splicing"/>
    <property type="evidence" value="ECO:0007669"/>
    <property type="project" value="UniProtKB-KW"/>
</dbReference>
<reference evidence="9" key="2">
    <citation type="submission" date="2023-06" db="EMBL/GenBank/DDBJ databases">
        <authorList>
            <consortium name="Lawrence Berkeley National Laboratory"/>
            <person name="Haridas S."/>
            <person name="Hensen N."/>
            <person name="Bonometti L."/>
            <person name="Westerberg I."/>
            <person name="Brannstrom I.O."/>
            <person name="Guillou S."/>
            <person name="Cros-Aarteil S."/>
            <person name="Calhoun S."/>
            <person name="Kuo A."/>
            <person name="Mondo S."/>
            <person name="Pangilinan J."/>
            <person name="Riley R."/>
            <person name="Labutti K."/>
            <person name="Andreopoulos B."/>
            <person name="Lipzen A."/>
            <person name="Chen C."/>
            <person name="Yanf M."/>
            <person name="Daum C."/>
            <person name="Ng V."/>
            <person name="Clum A."/>
            <person name="Steindorff A."/>
            <person name="Ohm R."/>
            <person name="Martin F."/>
            <person name="Silar P."/>
            <person name="Natvig D."/>
            <person name="Lalanne C."/>
            <person name="Gautier V."/>
            <person name="Ament-Velasquez S.L."/>
            <person name="Kruys A."/>
            <person name="Hutchinson M.I."/>
            <person name="Powell A.J."/>
            <person name="Barry K."/>
            <person name="Miller A.N."/>
            <person name="Grigoriev I.V."/>
            <person name="Debuchy R."/>
            <person name="Gladieux P."/>
            <person name="Thoren M.H."/>
            <person name="Johannesson H."/>
        </authorList>
    </citation>
    <scope>NUCLEOTIDE SEQUENCE</scope>
    <source>
        <strain evidence="9">CBS 118394</strain>
    </source>
</reference>
<dbReference type="GO" id="GO:0071013">
    <property type="term" value="C:catalytic step 2 spliceosome"/>
    <property type="evidence" value="ECO:0007669"/>
    <property type="project" value="TreeGrafter"/>
</dbReference>
<accession>A0AAE0IJB3</accession>
<evidence type="ECO:0000256" key="3">
    <source>
        <dbReference type="ARBA" id="ARBA00022664"/>
    </source>
</evidence>
<keyword evidence="7" id="KW-0175">Coiled coil</keyword>
<keyword evidence="3" id="KW-0507">mRNA processing</keyword>
<evidence type="ECO:0000256" key="1">
    <source>
        <dbReference type="ARBA" id="ARBA00004123"/>
    </source>
</evidence>
<comment type="similarity">
    <text evidence="2">Belongs to the SPF27 family.</text>
</comment>
<name>A0AAE0IJB3_9PEZI</name>
<keyword evidence="10" id="KW-1185">Reference proteome</keyword>
<reference evidence="9" key="1">
    <citation type="journal article" date="2023" name="Mol. Phylogenet. Evol.">
        <title>Genome-scale phylogeny and comparative genomics of the fungal order Sordariales.</title>
        <authorList>
            <person name="Hensen N."/>
            <person name="Bonometti L."/>
            <person name="Westerberg I."/>
            <person name="Brannstrom I.O."/>
            <person name="Guillou S."/>
            <person name="Cros-Aarteil S."/>
            <person name="Calhoun S."/>
            <person name="Haridas S."/>
            <person name="Kuo A."/>
            <person name="Mondo S."/>
            <person name="Pangilinan J."/>
            <person name="Riley R."/>
            <person name="LaButti K."/>
            <person name="Andreopoulos B."/>
            <person name="Lipzen A."/>
            <person name="Chen C."/>
            <person name="Yan M."/>
            <person name="Daum C."/>
            <person name="Ng V."/>
            <person name="Clum A."/>
            <person name="Steindorff A."/>
            <person name="Ohm R.A."/>
            <person name="Martin F."/>
            <person name="Silar P."/>
            <person name="Natvig D.O."/>
            <person name="Lalanne C."/>
            <person name="Gautier V."/>
            <person name="Ament-Velasquez S.L."/>
            <person name="Kruys A."/>
            <person name="Hutchinson M.I."/>
            <person name="Powell A.J."/>
            <person name="Barry K."/>
            <person name="Miller A.N."/>
            <person name="Grigoriev I.V."/>
            <person name="Debuchy R."/>
            <person name="Gladieux P."/>
            <person name="Hiltunen Thoren M."/>
            <person name="Johannesson H."/>
        </authorList>
    </citation>
    <scope>NUCLEOTIDE SEQUENCE</scope>
    <source>
        <strain evidence="9">CBS 118394</strain>
    </source>
</reference>
<evidence type="ECO:0000256" key="2">
    <source>
        <dbReference type="ARBA" id="ARBA00010788"/>
    </source>
</evidence>
<feature type="coiled-coil region" evidence="7">
    <location>
        <begin position="150"/>
        <end position="177"/>
    </location>
</feature>
<dbReference type="PANTHER" id="PTHR13296:SF0">
    <property type="entry name" value="PRE-MRNA-SPLICING FACTOR SPF27"/>
    <property type="match status" value="1"/>
</dbReference>
<proteinExistence type="inferred from homology"/>
<evidence type="ECO:0000256" key="4">
    <source>
        <dbReference type="ARBA" id="ARBA00022728"/>
    </source>
</evidence>
<dbReference type="GO" id="GO:0006397">
    <property type="term" value="P:mRNA processing"/>
    <property type="evidence" value="ECO:0007669"/>
    <property type="project" value="UniProtKB-KW"/>
</dbReference>
<sequence length="225" mass="25105">MPSITTVHESLPYIDPEPTPEAREAANVLITAERALVPDDPHHALLPPSFDDSSSRSHLTPLLLAEFERISKQSQQREGTKLKNLNALDLSRYEAIDLPTIPPDSDPAEQKEILSTALSRAYALHAYLAGRRAHLALLDSYGKNAWLVANWHLESELKAIERELAETRRAIDVVTLQRKGAQEETGPEILGLDEAWRRGVGRVLETEAAAENLRREVLEARRTMG</sequence>
<organism evidence="9 10">
    <name type="scientific">Apodospora peruviana</name>
    <dbReference type="NCBI Taxonomy" id="516989"/>
    <lineage>
        <taxon>Eukaryota</taxon>
        <taxon>Fungi</taxon>
        <taxon>Dikarya</taxon>
        <taxon>Ascomycota</taxon>
        <taxon>Pezizomycotina</taxon>
        <taxon>Sordariomycetes</taxon>
        <taxon>Sordariomycetidae</taxon>
        <taxon>Sordariales</taxon>
        <taxon>Lasiosphaeriaceae</taxon>
        <taxon>Apodospora</taxon>
    </lineage>
</organism>
<dbReference type="PANTHER" id="PTHR13296">
    <property type="entry name" value="BCAS2 PROTEIN"/>
    <property type="match status" value="1"/>
</dbReference>
<evidence type="ECO:0000256" key="5">
    <source>
        <dbReference type="ARBA" id="ARBA00023187"/>
    </source>
</evidence>
<dbReference type="Pfam" id="PF05700">
    <property type="entry name" value="BCAS2"/>
    <property type="match status" value="1"/>
</dbReference>
<dbReference type="AlphaFoldDB" id="A0AAE0IJB3"/>
<dbReference type="GO" id="GO:0071011">
    <property type="term" value="C:precatalytic spliceosome"/>
    <property type="evidence" value="ECO:0007669"/>
    <property type="project" value="TreeGrafter"/>
</dbReference>
<keyword evidence="4" id="KW-0747">Spliceosome</keyword>
<dbReference type="GO" id="GO:0000974">
    <property type="term" value="C:Prp19 complex"/>
    <property type="evidence" value="ECO:0007669"/>
    <property type="project" value="TreeGrafter"/>
</dbReference>
<comment type="subcellular location">
    <subcellularLocation>
        <location evidence="1">Nucleus</location>
    </subcellularLocation>
</comment>
<evidence type="ECO:0000256" key="7">
    <source>
        <dbReference type="SAM" id="Coils"/>
    </source>
</evidence>
<feature type="region of interest" description="Disordered" evidence="8">
    <location>
        <begin position="1"/>
        <end position="20"/>
    </location>
</feature>
<keyword evidence="5" id="KW-0508">mRNA splicing</keyword>
<keyword evidence="6" id="KW-0539">Nucleus</keyword>
<dbReference type="InterPro" id="IPR008409">
    <property type="entry name" value="SPF27"/>
</dbReference>
<protein>
    <submittedName>
        <fullName evidence="9">Pre-mRNA-splicing factor SPF27</fullName>
    </submittedName>
</protein>
<dbReference type="Proteomes" id="UP001283341">
    <property type="component" value="Unassembled WGS sequence"/>
</dbReference>
<evidence type="ECO:0000313" key="9">
    <source>
        <dbReference type="EMBL" id="KAK3325827.1"/>
    </source>
</evidence>
<gene>
    <name evidence="9" type="ORF">B0H66DRAFT_529848</name>
</gene>
<evidence type="ECO:0000313" key="10">
    <source>
        <dbReference type="Proteomes" id="UP001283341"/>
    </source>
</evidence>